<proteinExistence type="predicted"/>
<reference evidence="3" key="1">
    <citation type="submission" date="2016-11" db="UniProtKB">
        <authorList>
            <consortium name="WormBaseParasite"/>
        </authorList>
    </citation>
    <scope>IDENTIFICATION</scope>
</reference>
<feature type="compositionally biased region" description="Basic and acidic residues" evidence="1">
    <location>
        <begin position="126"/>
        <end position="150"/>
    </location>
</feature>
<keyword evidence="2" id="KW-1185">Reference proteome</keyword>
<feature type="region of interest" description="Disordered" evidence="1">
    <location>
        <begin position="118"/>
        <end position="156"/>
    </location>
</feature>
<dbReference type="Proteomes" id="UP000095282">
    <property type="component" value="Unplaced"/>
</dbReference>
<dbReference type="AlphaFoldDB" id="A0A1I7UHZ9"/>
<sequence>MSGVYNKSGGDTITKASVQTITEIAPKDIADLREIKSSKSNELVEKQSEKTEELIVEVGETGIQLIDLAEESTEQLVMNTENTDDLGLTNEHSIRISKSSLKQKVQFVKFFGSQPSDWEDIGSQTDHSDISEGHYSDETTEERKTRELRNQTKSYKRTRRCAEINKKRNIM</sequence>
<dbReference type="WBParaSite" id="Csp11.Scaffold629.g9527.t1">
    <property type="protein sequence ID" value="Csp11.Scaffold629.g9527.t1"/>
    <property type="gene ID" value="Csp11.Scaffold629.g9527"/>
</dbReference>
<evidence type="ECO:0000313" key="2">
    <source>
        <dbReference type="Proteomes" id="UP000095282"/>
    </source>
</evidence>
<organism evidence="2 3">
    <name type="scientific">Caenorhabditis tropicalis</name>
    <dbReference type="NCBI Taxonomy" id="1561998"/>
    <lineage>
        <taxon>Eukaryota</taxon>
        <taxon>Metazoa</taxon>
        <taxon>Ecdysozoa</taxon>
        <taxon>Nematoda</taxon>
        <taxon>Chromadorea</taxon>
        <taxon>Rhabditida</taxon>
        <taxon>Rhabditina</taxon>
        <taxon>Rhabditomorpha</taxon>
        <taxon>Rhabditoidea</taxon>
        <taxon>Rhabditidae</taxon>
        <taxon>Peloderinae</taxon>
        <taxon>Caenorhabditis</taxon>
    </lineage>
</organism>
<evidence type="ECO:0000313" key="3">
    <source>
        <dbReference type="WBParaSite" id="Csp11.Scaffold629.g9527.t1"/>
    </source>
</evidence>
<dbReference type="eggNOG" id="ENOG502TISM">
    <property type="taxonomic scope" value="Eukaryota"/>
</dbReference>
<accession>A0A1I7UHZ9</accession>
<name>A0A1I7UHZ9_9PELO</name>
<evidence type="ECO:0000256" key="1">
    <source>
        <dbReference type="SAM" id="MobiDB-lite"/>
    </source>
</evidence>
<protein>
    <submittedName>
        <fullName evidence="3">Uncharacterized protein</fullName>
    </submittedName>
</protein>